<sequence length="84" mass="9970">MSKIQELEKLLKEDVLPEVEENIDELLDIAEGKKSTKEDKDELKYMEDIKLYFDEVILDIENNNLKDEDAIEILEVLEEMRLDK</sequence>
<gene>
    <name evidence="1" type="ORF">LPB137_06190</name>
</gene>
<dbReference type="STRING" id="1850254.LPB137_06190"/>
<dbReference type="RefSeq" id="WP_076085834.1">
    <property type="nucleotide sequence ID" value="NZ_CP019070.1"/>
</dbReference>
<name>A0A1P8KLL7_9BACT</name>
<organism evidence="1 2">
    <name type="scientific">Poseidonibacter parvus</name>
    <dbReference type="NCBI Taxonomy" id="1850254"/>
    <lineage>
        <taxon>Bacteria</taxon>
        <taxon>Pseudomonadati</taxon>
        <taxon>Campylobacterota</taxon>
        <taxon>Epsilonproteobacteria</taxon>
        <taxon>Campylobacterales</taxon>
        <taxon>Arcobacteraceae</taxon>
        <taxon>Poseidonibacter</taxon>
    </lineage>
</organism>
<dbReference type="KEGG" id="alp:LPB137_06190"/>
<protein>
    <submittedName>
        <fullName evidence="1">Uncharacterized protein</fullName>
    </submittedName>
</protein>
<dbReference type="Proteomes" id="UP000186074">
    <property type="component" value="Chromosome"/>
</dbReference>
<evidence type="ECO:0000313" key="2">
    <source>
        <dbReference type="Proteomes" id="UP000186074"/>
    </source>
</evidence>
<reference evidence="1 2" key="1">
    <citation type="submission" date="2017-01" db="EMBL/GenBank/DDBJ databases">
        <title>Genome sequencing of Arcobacter sp. LPB0137.</title>
        <authorList>
            <person name="Lee G.-W."/>
            <person name="Yi H."/>
        </authorList>
    </citation>
    <scope>NUCLEOTIDE SEQUENCE [LARGE SCALE GENOMIC DNA]</scope>
    <source>
        <strain evidence="1 2">LPB0137</strain>
    </source>
</reference>
<dbReference type="AlphaFoldDB" id="A0A1P8KLL7"/>
<dbReference type="OrthoDB" id="5346654at2"/>
<keyword evidence="2" id="KW-1185">Reference proteome</keyword>
<dbReference type="EMBL" id="CP019070">
    <property type="protein sequence ID" value="APW65463.1"/>
    <property type="molecule type" value="Genomic_DNA"/>
</dbReference>
<proteinExistence type="predicted"/>
<accession>A0A1P8KLL7</accession>
<evidence type="ECO:0000313" key="1">
    <source>
        <dbReference type="EMBL" id="APW65463.1"/>
    </source>
</evidence>